<evidence type="ECO:0000313" key="4">
    <source>
        <dbReference type="Proteomes" id="UP000676336"/>
    </source>
</evidence>
<reference evidence="3" key="1">
    <citation type="submission" date="2021-02" db="EMBL/GenBank/DDBJ databases">
        <authorList>
            <person name="Nowell W R."/>
        </authorList>
    </citation>
    <scope>NUCLEOTIDE SEQUENCE</scope>
</reference>
<feature type="compositionally biased region" description="Polar residues" evidence="1">
    <location>
        <begin position="1"/>
        <end position="13"/>
    </location>
</feature>
<dbReference type="AlphaFoldDB" id="A0A8S3G569"/>
<feature type="region of interest" description="Disordered" evidence="1">
    <location>
        <begin position="1"/>
        <end position="26"/>
    </location>
</feature>
<accession>A0A8S3G569</accession>
<protein>
    <submittedName>
        <fullName evidence="3">Uncharacterized protein</fullName>
    </submittedName>
</protein>
<evidence type="ECO:0000256" key="1">
    <source>
        <dbReference type="SAM" id="MobiDB-lite"/>
    </source>
</evidence>
<comment type="caution">
    <text evidence="3">The sequence shown here is derived from an EMBL/GenBank/DDBJ whole genome shotgun (WGS) entry which is preliminary data.</text>
</comment>
<feature type="non-terminal residue" evidence="3">
    <location>
        <position position="26"/>
    </location>
</feature>
<feature type="compositionally biased region" description="Low complexity" evidence="1">
    <location>
        <begin position="14"/>
        <end position="26"/>
    </location>
</feature>
<evidence type="ECO:0000313" key="3">
    <source>
        <dbReference type="EMBL" id="CAF5152853.1"/>
    </source>
</evidence>
<dbReference type="EMBL" id="CAJOBI010284172">
    <property type="protein sequence ID" value="CAF5152853.1"/>
    <property type="molecule type" value="Genomic_DNA"/>
</dbReference>
<dbReference type="Proteomes" id="UP000681967">
    <property type="component" value="Unassembled WGS sequence"/>
</dbReference>
<proteinExistence type="predicted"/>
<dbReference type="Proteomes" id="UP000676336">
    <property type="component" value="Unassembled WGS sequence"/>
</dbReference>
<evidence type="ECO:0000313" key="2">
    <source>
        <dbReference type="EMBL" id="CAF4975886.1"/>
    </source>
</evidence>
<gene>
    <name evidence="2" type="ORF">BYL167_LOCUS54726</name>
    <name evidence="3" type="ORF">SMN809_LOCUS63997</name>
</gene>
<name>A0A8S3G569_9BILA</name>
<sequence length="26" mass="2691">MQRMDSTGSNIPVTSSSNKSNSSSTS</sequence>
<dbReference type="EMBL" id="CAJOBH010196149">
    <property type="protein sequence ID" value="CAF4975886.1"/>
    <property type="molecule type" value="Genomic_DNA"/>
</dbReference>
<organism evidence="3 4">
    <name type="scientific">Rotaria magnacalcarata</name>
    <dbReference type="NCBI Taxonomy" id="392030"/>
    <lineage>
        <taxon>Eukaryota</taxon>
        <taxon>Metazoa</taxon>
        <taxon>Spiralia</taxon>
        <taxon>Gnathifera</taxon>
        <taxon>Rotifera</taxon>
        <taxon>Eurotatoria</taxon>
        <taxon>Bdelloidea</taxon>
        <taxon>Philodinida</taxon>
        <taxon>Philodinidae</taxon>
        <taxon>Rotaria</taxon>
    </lineage>
</organism>